<dbReference type="InterPro" id="IPR000160">
    <property type="entry name" value="GGDEF_dom"/>
</dbReference>
<organism evidence="4 5">
    <name type="scientific">Roseibium aestuarii</name>
    <dbReference type="NCBI Taxonomy" id="2600299"/>
    <lineage>
        <taxon>Bacteria</taxon>
        <taxon>Pseudomonadati</taxon>
        <taxon>Pseudomonadota</taxon>
        <taxon>Alphaproteobacteria</taxon>
        <taxon>Hyphomicrobiales</taxon>
        <taxon>Stappiaceae</taxon>
        <taxon>Roseibium</taxon>
    </lineage>
</organism>
<sequence length="712" mass="79356">MVAMVGAAFYLVISAVFSFEHQADSREKGSVDRVFETHKSIILSEVERYSASNSAYLNVETNYDGDWVAQRFGQDMAGDYPHDAILLTRDGTIPAFVNSNGKMRSVDLLAGLAESNLQSLLQEIQRTYLTKLAVTDAGILEFIGRPRDVSGVTVEKIGDQVALVAASAIIPDPGGIPVKREAPHVVLVVHLMDDLHMRSMVKSLALNQIEVVDEIPEGYLGTPILSRGGQRVAYFAWQPVSRASTVVLSHAVLLGGAISLILAAILFILYQNFKTSNQLRAREREALHSAHHDTLTGFCRRARFSELVEARLEPCKAEQGLATLAYIDLDLLKEINDQHGHVFGDKVLSQMATRLGAFLRPTDIVGRIGGDEFLVWLDRRASTEDVQADIAQICENLNQPMDIEGIRMKVGCSIGVSAQPVSEVTTLSDITRQADLALQRCKSEGRRQFRFYDPNMDKALEERRFIRNGLKRALERDEFELFYQPIVSAQGSRMVFMEALIRWRHPVRGLMPPALFLTVAEEEGMMTEIGDWVLERAVADMSKRPGVGVSVNVCPAQLLDEDFAMKVENVLQKYDFPHDRLILEITESMMMDRSEEIRTLFVGLAESGVAVAIDDFGTGFSSLSSLHEYQFQKLKIDRSFVARIGMDREADTIIRTMIGLAKVLGMSVVAEGVETEEQRAFLVRSQCDFLQGYFFGKPEPLPRDDLNCRAIA</sequence>
<dbReference type="InterPro" id="IPR029787">
    <property type="entry name" value="Nucleotide_cyclase"/>
</dbReference>
<feature type="domain" description="GGDEF" evidence="3">
    <location>
        <begin position="320"/>
        <end position="454"/>
    </location>
</feature>
<keyword evidence="1" id="KW-0472">Membrane</keyword>
<dbReference type="InterPro" id="IPR052155">
    <property type="entry name" value="Biofilm_reg_signaling"/>
</dbReference>
<dbReference type="InterPro" id="IPR001633">
    <property type="entry name" value="EAL_dom"/>
</dbReference>
<dbReference type="SMART" id="SM00267">
    <property type="entry name" value="GGDEF"/>
    <property type="match status" value="1"/>
</dbReference>
<keyword evidence="1" id="KW-0812">Transmembrane</keyword>
<reference evidence="5" key="1">
    <citation type="journal article" date="2019" name="Int. J. Syst. Evol. Microbiol.">
        <title>The Global Catalogue of Microorganisms (GCM) 10K type strain sequencing project: providing services to taxonomists for standard genome sequencing and annotation.</title>
        <authorList>
            <consortium name="The Broad Institute Genomics Platform"/>
            <consortium name="The Broad Institute Genome Sequencing Center for Infectious Disease"/>
            <person name="Wu L."/>
            <person name="Ma J."/>
        </authorList>
    </citation>
    <scope>NUCLEOTIDE SEQUENCE [LARGE SCALE GENOMIC DNA]</scope>
    <source>
        <strain evidence="5">JCM 3369</strain>
    </source>
</reference>
<dbReference type="CDD" id="cd01948">
    <property type="entry name" value="EAL"/>
    <property type="match status" value="1"/>
</dbReference>
<name>A0ABW4K040_9HYPH</name>
<dbReference type="PROSITE" id="PS50887">
    <property type="entry name" value="GGDEF"/>
    <property type="match status" value="1"/>
</dbReference>
<keyword evidence="1" id="KW-1133">Transmembrane helix</keyword>
<evidence type="ECO:0000313" key="4">
    <source>
        <dbReference type="EMBL" id="MFD1697151.1"/>
    </source>
</evidence>
<gene>
    <name evidence="4" type="ORF">ACFSC7_16655</name>
</gene>
<evidence type="ECO:0000256" key="1">
    <source>
        <dbReference type="SAM" id="Phobius"/>
    </source>
</evidence>
<dbReference type="Gene3D" id="3.20.20.450">
    <property type="entry name" value="EAL domain"/>
    <property type="match status" value="1"/>
</dbReference>
<dbReference type="RefSeq" id="WP_188318942.1">
    <property type="nucleotide sequence ID" value="NZ_JBHUFA010000014.1"/>
</dbReference>
<comment type="caution">
    <text evidence="4">The sequence shown here is derived from an EMBL/GenBank/DDBJ whole genome shotgun (WGS) entry which is preliminary data.</text>
</comment>
<dbReference type="PROSITE" id="PS50883">
    <property type="entry name" value="EAL"/>
    <property type="match status" value="1"/>
</dbReference>
<feature type="domain" description="EAL" evidence="2">
    <location>
        <begin position="463"/>
        <end position="712"/>
    </location>
</feature>
<proteinExistence type="predicted"/>
<dbReference type="NCBIfam" id="TIGR00254">
    <property type="entry name" value="GGDEF"/>
    <property type="match status" value="1"/>
</dbReference>
<dbReference type="Gene3D" id="3.30.70.270">
    <property type="match status" value="1"/>
</dbReference>
<protein>
    <submittedName>
        <fullName evidence="4">Bifunctional diguanylate cyclase/phosphodiesterase</fullName>
    </submittedName>
</protein>
<dbReference type="CDD" id="cd01949">
    <property type="entry name" value="GGDEF"/>
    <property type="match status" value="1"/>
</dbReference>
<dbReference type="Pfam" id="PF00563">
    <property type="entry name" value="EAL"/>
    <property type="match status" value="1"/>
</dbReference>
<dbReference type="SUPFAM" id="SSF55073">
    <property type="entry name" value="Nucleotide cyclase"/>
    <property type="match status" value="1"/>
</dbReference>
<dbReference type="Proteomes" id="UP001597327">
    <property type="component" value="Unassembled WGS sequence"/>
</dbReference>
<dbReference type="SMART" id="SM00052">
    <property type="entry name" value="EAL"/>
    <property type="match status" value="1"/>
</dbReference>
<dbReference type="InterPro" id="IPR035919">
    <property type="entry name" value="EAL_sf"/>
</dbReference>
<dbReference type="PANTHER" id="PTHR44757:SF2">
    <property type="entry name" value="BIOFILM ARCHITECTURE MAINTENANCE PROTEIN MBAA"/>
    <property type="match status" value="1"/>
</dbReference>
<keyword evidence="5" id="KW-1185">Reference proteome</keyword>
<dbReference type="PANTHER" id="PTHR44757">
    <property type="entry name" value="DIGUANYLATE CYCLASE DGCP"/>
    <property type="match status" value="1"/>
</dbReference>
<evidence type="ECO:0000259" key="3">
    <source>
        <dbReference type="PROSITE" id="PS50887"/>
    </source>
</evidence>
<dbReference type="SUPFAM" id="SSF141868">
    <property type="entry name" value="EAL domain-like"/>
    <property type="match status" value="1"/>
</dbReference>
<accession>A0ABW4K040</accession>
<dbReference type="InterPro" id="IPR043128">
    <property type="entry name" value="Rev_trsase/Diguanyl_cyclase"/>
</dbReference>
<dbReference type="EMBL" id="JBHUFA010000014">
    <property type="protein sequence ID" value="MFD1697151.1"/>
    <property type="molecule type" value="Genomic_DNA"/>
</dbReference>
<dbReference type="Pfam" id="PF00990">
    <property type="entry name" value="GGDEF"/>
    <property type="match status" value="1"/>
</dbReference>
<feature type="transmembrane region" description="Helical" evidence="1">
    <location>
        <begin position="247"/>
        <end position="270"/>
    </location>
</feature>
<evidence type="ECO:0000259" key="2">
    <source>
        <dbReference type="PROSITE" id="PS50883"/>
    </source>
</evidence>
<evidence type="ECO:0000313" key="5">
    <source>
        <dbReference type="Proteomes" id="UP001597327"/>
    </source>
</evidence>